<evidence type="ECO:0000313" key="4">
    <source>
        <dbReference type="EMBL" id="MBM2419079.1"/>
    </source>
</evidence>
<evidence type="ECO:0000259" key="2">
    <source>
        <dbReference type="Pfam" id="PF00534"/>
    </source>
</evidence>
<accession>A0A9Q2NYX4</accession>
<dbReference type="GO" id="GO:0009103">
    <property type="term" value="P:lipopolysaccharide biosynthetic process"/>
    <property type="evidence" value="ECO:0007669"/>
    <property type="project" value="TreeGrafter"/>
</dbReference>
<dbReference type="CDD" id="cd03801">
    <property type="entry name" value="GT4_PimA-like"/>
    <property type="match status" value="1"/>
</dbReference>
<keyword evidence="6" id="KW-1185">Reference proteome</keyword>
<evidence type="ECO:0000313" key="3">
    <source>
        <dbReference type="EMBL" id="MBM2414408.1"/>
    </source>
</evidence>
<dbReference type="GO" id="GO:0016757">
    <property type="term" value="F:glycosyltransferase activity"/>
    <property type="evidence" value="ECO:0007669"/>
    <property type="project" value="InterPro"/>
</dbReference>
<dbReference type="GeneID" id="62642214"/>
<protein>
    <submittedName>
        <fullName evidence="3">Glycosyltransferase family 4 protein</fullName>
    </submittedName>
</protein>
<dbReference type="OrthoDB" id="9790710at2"/>
<dbReference type="InterPro" id="IPR001296">
    <property type="entry name" value="Glyco_trans_1"/>
</dbReference>
<dbReference type="EMBL" id="JAFBXE010000015">
    <property type="protein sequence ID" value="MBM2414408.1"/>
    <property type="molecule type" value="Genomic_DNA"/>
</dbReference>
<dbReference type="Proteomes" id="UP000755667">
    <property type="component" value="Unassembled WGS sequence"/>
</dbReference>
<dbReference type="PANTHER" id="PTHR46401">
    <property type="entry name" value="GLYCOSYLTRANSFERASE WBBK-RELATED"/>
    <property type="match status" value="1"/>
</dbReference>
<dbReference type="Proteomes" id="UP000809440">
    <property type="component" value="Unassembled WGS sequence"/>
</dbReference>
<dbReference type="SUPFAM" id="SSF53756">
    <property type="entry name" value="UDP-Glycosyltransferase/glycogen phosphorylase"/>
    <property type="match status" value="1"/>
</dbReference>
<reference evidence="3 6" key="1">
    <citation type="submission" date="2021-01" db="EMBL/GenBank/DDBJ databases">
        <title>Diatom-associated Roseobacters Show Island Model of Population Structure.</title>
        <authorList>
            <person name="Qu L."/>
            <person name="Feng X."/>
            <person name="Chen Y."/>
            <person name="Li L."/>
            <person name="Wang X."/>
            <person name="Hu Z."/>
            <person name="Wang H."/>
            <person name="Luo H."/>
        </authorList>
    </citation>
    <scope>NUCLEOTIDE SEQUENCE</scope>
    <source>
        <strain evidence="4 6">CC28-63</strain>
        <strain evidence="3">CC28-69</strain>
    </source>
</reference>
<dbReference type="RefSeq" id="WP_085631565.1">
    <property type="nucleotide sequence ID" value="NZ_JAFBWU010000015.1"/>
</dbReference>
<keyword evidence="1" id="KW-0808">Transferase</keyword>
<dbReference type="Pfam" id="PF00534">
    <property type="entry name" value="Glycos_transf_1"/>
    <property type="match status" value="1"/>
</dbReference>
<organism evidence="3 5">
    <name type="scientific">Marivita cryptomonadis</name>
    <dbReference type="NCBI Taxonomy" id="505252"/>
    <lineage>
        <taxon>Bacteria</taxon>
        <taxon>Pseudomonadati</taxon>
        <taxon>Pseudomonadota</taxon>
        <taxon>Alphaproteobacteria</taxon>
        <taxon>Rhodobacterales</taxon>
        <taxon>Roseobacteraceae</taxon>
        <taxon>Marivita</taxon>
    </lineage>
</organism>
<dbReference type="PANTHER" id="PTHR46401:SF2">
    <property type="entry name" value="GLYCOSYLTRANSFERASE WBBK-RELATED"/>
    <property type="match status" value="1"/>
</dbReference>
<dbReference type="AlphaFoldDB" id="A0A9Q2NYX4"/>
<dbReference type="EMBL" id="JAFBXF010000015">
    <property type="protein sequence ID" value="MBM2419079.1"/>
    <property type="molecule type" value="Genomic_DNA"/>
</dbReference>
<sequence length="355" mass="37689">MPLRTAAFAVPGDLQTLTGGYIYDLRLLSGLRALGWDITHIPLGASFPDPSKEDMRNAAQQLAMVPPTAPVIIDGLAMGAMDHDVLTGMSAPIVALIHHPLAHESGLPQDTRDTLFRTERDNLALASHVLVPSPHTAGLLISDYDVPSDHITVARPGTDRPLGQLAKTQPPLILSVGIQVPRKGHDVLLRALAKVVDRPWQAVIAGSALDADHASLLLRLVDELGLSHRVRLAGRVSGEELARLYGQASVFALATRYEGYGIVFDEAMAHGLPIISCATGAVPETVAPGAGLLVSPDDHKAFANALAQVLDGHETRDRMATASKAAGAALQNWDGTTRLVADVLDRIAKDAQDDR</sequence>
<feature type="domain" description="Glycosyl transferase family 1" evidence="2">
    <location>
        <begin position="166"/>
        <end position="324"/>
    </location>
</feature>
<evidence type="ECO:0000313" key="6">
    <source>
        <dbReference type="Proteomes" id="UP000809440"/>
    </source>
</evidence>
<evidence type="ECO:0000256" key="1">
    <source>
        <dbReference type="ARBA" id="ARBA00022679"/>
    </source>
</evidence>
<gene>
    <name evidence="3" type="ORF">JQX41_18980</name>
    <name evidence="4" type="ORF">JQX48_19000</name>
</gene>
<proteinExistence type="predicted"/>
<name>A0A9Q2NYX4_9RHOB</name>
<comment type="caution">
    <text evidence="3">The sequence shown here is derived from an EMBL/GenBank/DDBJ whole genome shotgun (WGS) entry which is preliminary data.</text>
</comment>
<dbReference type="Gene3D" id="3.40.50.2000">
    <property type="entry name" value="Glycogen Phosphorylase B"/>
    <property type="match status" value="2"/>
</dbReference>
<evidence type="ECO:0000313" key="5">
    <source>
        <dbReference type="Proteomes" id="UP000755667"/>
    </source>
</evidence>